<comment type="caution">
    <text evidence="3">The sequence shown here is derived from an EMBL/GenBank/DDBJ whole genome shotgun (WGS) entry which is preliminary data.</text>
</comment>
<name>A0A6P0HKK4_9ACTN</name>
<proteinExistence type="predicted"/>
<evidence type="ECO:0000256" key="1">
    <source>
        <dbReference type="ARBA" id="ARBA00022729"/>
    </source>
</evidence>
<dbReference type="Gene3D" id="3.40.190.10">
    <property type="entry name" value="Periplasmic binding protein-like II"/>
    <property type="match status" value="2"/>
</dbReference>
<reference evidence="3 4" key="1">
    <citation type="journal article" date="2014" name="Int. J. Syst. Evol. Microbiol.">
        <title>Nocardioides zeae sp. nov., isolated from the stem of Zea mays.</title>
        <authorList>
            <person name="Glaeser S.P."/>
            <person name="McInroy J.A."/>
            <person name="Busse H.J."/>
            <person name="Kampfer P."/>
        </authorList>
    </citation>
    <scope>NUCLEOTIDE SEQUENCE [LARGE SCALE GENOMIC DNA]</scope>
    <source>
        <strain evidence="3 4">JCM 30728</strain>
    </source>
</reference>
<evidence type="ECO:0000256" key="2">
    <source>
        <dbReference type="SAM" id="SignalP"/>
    </source>
</evidence>
<dbReference type="EMBL" id="JAAGXA010000008">
    <property type="protein sequence ID" value="NEN79153.1"/>
    <property type="molecule type" value="Genomic_DNA"/>
</dbReference>
<organism evidence="3 4">
    <name type="scientific">Nocardioides zeae</name>
    <dbReference type="NCBI Taxonomy" id="1457234"/>
    <lineage>
        <taxon>Bacteria</taxon>
        <taxon>Bacillati</taxon>
        <taxon>Actinomycetota</taxon>
        <taxon>Actinomycetes</taxon>
        <taxon>Propionibacteriales</taxon>
        <taxon>Nocardioidaceae</taxon>
        <taxon>Nocardioides</taxon>
    </lineage>
</organism>
<dbReference type="SUPFAM" id="SSF53850">
    <property type="entry name" value="Periplasmic binding protein-like II"/>
    <property type="match status" value="1"/>
</dbReference>
<dbReference type="PROSITE" id="PS51257">
    <property type="entry name" value="PROKAR_LIPOPROTEIN"/>
    <property type="match status" value="1"/>
</dbReference>
<protein>
    <submittedName>
        <fullName evidence="3">Extracellular solute-binding protein</fullName>
    </submittedName>
</protein>
<gene>
    <name evidence="3" type="ORF">G3T38_12775</name>
</gene>
<dbReference type="Pfam" id="PF01547">
    <property type="entry name" value="SBP_bac_1"/>
    <property type="match status" value="1"/>
</dbReference>
<dbReference type="PANTHER" id="PTHR30006:SF2">
    <property type="entry name" value="ABC TRANSPORTER SUBSTRATE-BINDING PROTEIN"/>
    <property type="match status" value="1"/>
</dbReference>
<dbReference type="InterPro" id="IPR006059">
    <property type="entry name" value="SBP"/>
</dbReference>
<dbReference type="AlphaFoldDB" id="A0A6P0HKK4"/>
<feature type="signal peptide" evidence="2">
    <location>
        <begin position="1"/>
        <end position="24"/>
    </location>
</feature>
<dbReference type="RefSeq" id="WP_163772694.1">
    <property type="nucleotide sequence ID" value="NZ_JAAGXA010000008.1"/>
</dbReference>
<evidence type="ECO:0000313" key="3">
    <source>
        <dbReference type="EMBL" id="NEN79153.1"/>
    </source>
</evidence>
<keyword evidence="4" id="KW-1185">Reference proteome</keyword>
<keyword evidence="1 2" id="KW-0732">Signal</keyword>
<feature type="chain" id="PRO_5039168351" evidence="2">
    <location>
        <begin position="25"/>
        <end position="338"/>
    </location>
</feature>
<dbReference type="PANTHER" id="PTHR30006">
    <property type="entry name" value="THIAMINE-BINDING PERIPLASMIC PROTEIN-RELATED"/>
    <property type="match status" value="1"/>
</dbReference>
<dbReference type="Proteomes" id="UP000468687">
    <property type="component" value="Unassembled WGS sequence"/>
</dbReference>
<evidence type="ECO:0000313" key="4">
    <source>
        <dbReference type="Proteomes" id="UP000468687"/>
    </source>
</evidence>
<sequence>MRNHWMKRVAQAATLAVAATTLVACGSDEPSSSLADGDWDSVVSAAEDEGAVTIYSSQGSAQLEDMAAGFTEEYGIDVEIVRDIDANLAPRFDTEIRTGSPSVDVFVSSTESLQQQYSDSGAFEKPIAPVFDDIDVMRDDYYFDVDATVITFAWNTDEYAGTIENYEDLLDPALEGKIGVPEPTVPAFVDFYLYLERLYGEDFSERLAAQEPKIYPGALPAAQALSSGEIAAAAYVEPQIDEQEAGAPVDWGFEQEQWSAMFYGAIAKDSPHPNAAQLLVDYMLSVEGQSRIARKAASIRPDVPGTVGTTDTVHRLDTSAVTPEVVAEYQAKWNGLFR</sequence>
<accession>A0A6P0HKK4</accession>